<keyword evidence="3" id="KW-0963">Cytoplasm</keyword>
<name>A0A1Q8S5A1_9PEZI</name>
<dbReference type="Proteomes" id="UP000186583">
    <property type="component" value="Unassembled WGS sequence"/>
</dbReference>
<dbReference type="InterPro" id="IPR015915">
    <property type="entry name" value="Kelch-typ_b-propeller"/>
</dbReference>
<evidence type="ECO:0000256" key="4">
    <source>
        <dbReference type="ARBA" id="ARBA00022737"/>
    </source>
</evidence>
<organism evidence="8 9">
    <name type="scientific">Colletotrichum chlorophyti</name>
    <dbReference type="NCBI Taxonomy" id="708187"/>
    <lineage>
        <taxon>Eukaryota</taxon>
        <taxon>Fungi</taxon>
        <taxon>Dikarya</taxon>
        <taxon>Ascomycota</taxon>
        <taxon>Pezizomycotina</taxon>
        <taxon>Sordariomycetes</taxon>
        <taxon>Hypocreomycetidae</taxon>
        <taxon>Glomerellales</taxon>
        <taxon>Glomerellaceae</taxon>
        <taxon>Colletotrichum</taxon>
    </lineage>
</organism>
<evidence type="ECO:0000256" key="1">
    <source>
        <dbReference type="ARBA" id="ARBA00004496"/>
    </source>
</evidence>
<feature type="compositionally biased region" description="Polar residues" evidence="7">
    <location>
        <begin position="625"/>
        <end position="649"/>
    </location>
</feature>
<feature type="compositionally biased region" description="Polar residues" evidence="7">
    <location>
        <begin position="46"/>
        <end position="57"/>
    </location>
</feature>
<feature type="compositionally biased region" description="Polar residues" evidence="7">
    <location>
        <begin position="543"/>
        <end position="553"/>
    </location>
</feature>
<dbReference type="GO" id="GO:0061245">
    <property type="term" value="P:establishment or maintenance of bipolar cell polarity"/>
    <property type="evidence" value="ECO:0007669"/>
    <property type="project" value="TreeGrafter"/>
</dbReference>
<evidence type="ECO:0000256" key="7">
    <source>
        <dbReference type="SAM" id="MobiDB-lite"/>
    </source>
</evidence>
<evidence type="ECO:0000256" key="3">
    <source>
        <dbReference type="ARBA" id="ARBA00022490"/>
    </source>
</evidence>
<dbReference type="PANTHER" id="PTHR23244:SF456">
    <property type="entry name" value="MULTIPLE EPIDERMAL GROWTH FACTOR-LIKE DOMAINS PROTEIN 8"/>
    <property type="match status" value="1"/>
</dbReference>
<feature type="compositionally biased region" description="Pro residues" evidence="7">
    <location>
        <begin position="564"/>
        <end position="575"/>
    </location>
</feature>
<keyword evidence="5 6" id="KW-0175">Coiled coil</keyword>
<dbReference type="SMART" id="SM00612">
    <property type="entry name" value="Kelch"/>
    <property type="match status" value="2"/>
</dbReference>
<feature type="region of interest" description="Disordered" evidence="7">
    <location>
        <begin position="1406"/>
        <end position="1455"/>
    </location>
</feature>
<comment type="caution">
    <text evidence="8">The sequence shown here is derived from an EMBL/GenBank/DDBJ whole genome shotgun (WGS) entry which is preliminary data.</text>
</comment>
<feature type="coiled-coil region" evidence="6">
    <location>
        <begin position="998"/>
        <end position="1053"/>
    </location>
</feature>
<proteinExistence type="predicted"/>
<keyword evidence="9" id="KW-1185">Reference proteome</keyword>
<feature type="coiled-coil region" evidence="6">
    <location>
        <begin position="1211"/>
        <end position="1401"/>
    </location>
</feature>
<accession>A0A1Q8S5A1</accession>
<sequence length="1540" mass="169215">MAFLFKSKKNQDRALASRDGNSGGGGSQSSIQSQRERLAREEKNGTQRSTPTGSVNSIDRDGSVGAGSPDQGYGRQRGPSVDQPPLQAPSSDLPLRNGPPVSSQQQMPPQQQMMNPNASLYPWSQRRLTYTSSHPSPFPRYGAAVNSVSSKEGDIYVMGGLINSSTVKGDLWMIEAGQNMACYPLATTAEGPGPRVGHASLLVGNAFIVYGGDTKVDEMDVLDETLYLLNTCESRFRDAMRLEATWLSNATRQWSRALPAGTRPSGRYGHSLNILGSKIYIFGGQVEGYFMNDLSAFDLNQLQMPNNRWEMLIQNTDSGGPAVGKVPAARTNHSMVTFNDKMYLFGGTNGYQWFNDVWSYDPATNEWTQLDCIGYIPVPREGHAAALVDDVMYIFGGRTEEGVDLGDLAAFRITSRRWYTFQNMGPSPSPRSGHSMTTVGKAVVVVGGEPSSSPASVGDLGIVYMLDTTKIRYPNDAQAQQAPGGQQRIQQTRRPSAAAETRNLLSRDGSTGPPDPKRLVGSPRETGVSSPPNGLRAVPNGADANSTPMNNMSKLPRAAGNSPPAGPPPQGPTPAKPSVQVGNVGRIRGQSSERDGSIGSPQLAASQSPVIREVKEPASKEAESPVSNGRRTPQQVARTGSKSETTPSEATKPKSRQGSNRSQNSVDSTTEPGLKAVAQAGAQAPVQQQQQSPQQPPQPTPQQQQQQQVSLPASPPPPTRQTSNPISRRSSGRNSQTVALLKELDTARNRNAWYASELELARKAGYVPNASLSPILDSRAAETFDDEDKPLIEALLAMRTELANVQASVDKQAVLAAKQIAEAEKQRDAAIQEAVYAKARLVAQMGGSVASTPQLDGERDIDDRSTEISRKLASALKHQKDLQAQLEMMKSELEAEKRARQLADDTTNASQKRMSELEFYKTMTSTELEQLKAELHMVQKEAREQAVQYTEAMASVQLLRVEKHDLETKYNESIGTSKEQNETFDSLREAMAASAEMKTLLENKLEEERSQREKLESKLNKLKAEHETRTAELVAATQRLRDAEELAAKHATEARTHQQAVLAGFDKVSARAVGNDGKGDSERLKVLQEQLDAANALVKKYQQEADAAADKLRTAEERIAGLEVYQEQSSREGVAIRRQLQAALRETQSLQAKNSDLKHQLQNQQLETNAMTVQHNTLKDILVERGISPTGMSRTRSIGSPRVNTPEQARIRDLEDQLNAAITAHEENAQRSAAQQEASEAAYREKLSQLENDYQSAVHYVKGTEKMLKQLKEQLSRYKTENTRLKSEIEELEERVEGSASNKSVAPTNWESERHILQEKIEALEEELQTSTEKLESQLDLVKKELEESKKQREGALKDAEEASRKLAANRRDLEELQQENNLLERRALDAEEKVSLLLDQVETSVDSYRRQSRQAPSSMTSELTERGTNGAGMGHQRQDSSDVESAYGGASGAVDARNSTALDNLANELETLRTHWEATNKNYRLSNTFDFEGTATPTRKDEEVGLGLSESLADWRKRLDVDEQAENERAKTKSRPDRP</sequence>
<feature type="compositionally biased region" description="Low complexity" evidence="7">
    <location>
        <begin position="477"/>
        <end position="490"/>
    </location>
</feature>
<dbReference type="SUPFAM" id="SSF117281">
    <property type="entry name" value="Kelch motif"/>
    <property type="match status" value="2"/>
</dbReference>
<feature type="region of interest" description="Disordered" evidence="7">
    <location>
        <begin position="1519"/>
        <end position="1540"/>
    </location>
</feature>
<dbReference type="STRING" id="708187.A0A1Q8S5A1"/>
<feature type="coiled-coil region" evidence="6">
    <location>
        <begin position="813"/>
        <end position="840"/>
    </location>
</feature>
<evidence type="ECO:0000313" key="9">
    <source>
        <dbReference type="Proteomes" id="UP000186583"/>
    </source>
</evidence>
<dbReference type="Pfam" id="PF24681">
    <property type="entry name" value="Kelch_KLHDC2_KLHL20_DRC7"/>
    <property type="match status" value="1"/>
</dbReference>
<feature type="region of interest" description="Disordered" evidence="7">
    <location>
        <begin position="477"/>
        <end position="736"/>
    </location>
</feature>
<feature type="compositionally biased region" description="Basic and acidic residues" evidence="7">
    <location>
        <begin position="34"/>
        <end position="45"/>
    </location>
</feature>
<feature type="coiled-coil region" evidence="6">
    <location>
        <begin position="1084"/>
        <end position="1167"/>
    </location>
</feature>
<feature type="compositionally biased region" description="Low complexity" evidence="7">
    <location>
        <begin position="676"/>
        <end position="693"/>
    </location>
</feature>
<evidence type="ECO:0000256" key="2">
    <source>
        <dbReference type="ARBA" id="ARBA00022441"/>
    </source>
</evidence>
<feature type="compositionally biased region" description="Low complexity" evidence="7">
    <location>
        <begin position="701"/>
        <end position="712"/>
    </location>
</feature>
<gene>
    <name evidence="8" type="ORF">CCHL11_00655</name>
</gene>
<feature type="region of interest" description="Disordered" evidence="7">
    <location>
        <begin position="1"/>
        <end position="116"/>
    </location>
</feature>
<feature type="coiled-coil region" evidence="6">
    <location>
        <begin position="872"/>
        <end position="948"/>
    </location>
</feature>
<keyword evidence="4" id="KW-0677">Repeat</keyword>
<feature type="compositionally biased region" description="Polar residues" evidence="7">
    <location>
        <begin position="723"/>
        <end position="736"/>
    </location>
</feature>
<protein>
    <submittedName>
        <fullName evidence="8">Tip elongation aberrant protein 1</fullName>
    </submittedName>
</protein>
<feature type="compositionally biased region" description="Polar residues" evidence="7">
    <location>
        <begin position="656"/>
        <end position="671"/>
    </location>
</feature>
<comment type="subcellular location">
    <subcellularLocation>
        <location evidence="1">Cytoplasm</location>
    </subcellularLocation>
</comment>
<dbReference type="PANTHER" id="PTHR23244">
    <property type="entry name" value="KELCH REPEAT DOMAIN"/>
    <property type="match status" value="1"/>
</dbReference>
<dbReference type="Gene3D" id="2.120.10.80">
    <property type="entry name" value="Kelch-type beta propeller"/>
    <property type="match status" value="2"/>
</dbReference>
<feature type="compositionally biased region" description="Low complexity" evidence="7">
    <location>
        <begin position="104"/>
        <end position="116"/>
    </location>
</feature>
<keyword evidence="2" id="KW-0880">Kelch repeat</keyword>
<dbReference type="OrthoDB" id="45365at2759"/>
<feature type="compositionally biased region" description="Basic and acidic residues" evidence="7">
    <location>
        <begin position="612"/>
        <end position="623"/>
    </location>
</feature>
<reference evidence="8 9" key="1">
    <citation type="submission" date="2016-11" db="EMBL/GenBank/DDBJ databases">
        <title>Draft Genome Assembly of Colletotrichum chlorophyti a pathogen of herbaceous plants.</title>
        <authorList>
            <person name="Gan P."/>
            <person name="Narusaka M."/>
            <person name="Tsushima A."/>
            <person name="Narusaka Y."/>
            <person name="Takano Y."/>
            <person name="Shirasu K."/>
        </authorList>
    </citation>
    <scope>NUCLEOTIDE SEQUENCE [LARGE SCALE GENOMIC DNA]</scope>
    <source>
        <strain evidence="8 9">NTL11</strain>
    </source>
</reference>
<evidence type="ECO:0000313" key="8">
    <source>
        <dbReference type="EMBL" id="OLN96551.1"/>
    </source>
</evidence>
<dbReference type="FunFam" id="2.120.10.80:FF:000049">
    <property type="entry name" value="Cell polarity protein (Tea1)"/>
    <property type="match status" value="1"/>
</dbReference>
<evidence type="ECO:0000256" key="6">
    <source>
        <dbReference type="SAM" id="Coils"/>
    </source>
</evidence>
<feature type="compositionally biased region" description="Polar residues" evidence="7">
    <location>
        <begin position="1414"/>
        <end position="1423"/>
    </location>
</feature>
<feature type="compositionally biased region" description="Polar residues" evidence="7">
    <location>
        <begin position="599"/>
        <end position="609"/>
    </location>
</feature>
<dbReference type="GO" id="GO:0051285">
    <property type="term" value="C:cell cortex of cell tip"/>
    <property type="evidence" value="ECO:0007669"/>
    <property type="project" value="TreeGrafter"/>
</dbReference>
<dbReference type="InterPro" id="IPR006652">
    <property type="entry name" value="Kelch_1"/>
</dbReference>
<evidence type="ECO:0000256" key="5">
    <source>
        <dbReference type="ARBA" id="ARBA00023054"/>
    </source>
</evidence>
<dbReference type="EMBL" id="MPGH01000017">
    <property type="protein sequence ID" value="OLN96551.1"/>
    <property type="molecule type" value="Genomic_DNA"/>
</dbReference>